<proteinExistence type="evidence at transcript level"/>
<evidence type="ECO:0000256" key="9">
    <source>
        <dbReference type="ARBA" id="ARBA00023224"/>
    </source>
</evidence>
<dbReference type="InterPro" id="IPR004117">
    <property type="entry name" value="7tm6_olfct_rcpt"/>
</dbReference>
<dbReference type="GO" id="GO:0004984">
    <property type="term" value="F:olfactory receptor activity"/>
    <property type="evidence" value="ECO:0007669"/>
    <property type="project" value="InterPro"/>
</dbReference>
<keyword evidence="7 10" id="KW-0472">Membrane</keyword>
<reference evidence="11" key="1">
    <citation type="journal article" date="2015" name="PLoS ONE">
        <title>Chemosensory Gene Families in Adult Antennae of Anomala corpulenta Motschulsky (Coleoptera: Scarabaeidae: Rutelinae).</title>
        <authorList>
            <person name="Li X."/>
            <person name="Ju Q."/>
            <person name="Jie W."/>
            <person name="Li F."/>
            <person name="Jiang X."/>
            <person name="Hu J."/>
            <person name="Qu M."/>
        </authorList>
    </citation>
    <scope>NUCLEOTIDE SEQUENCE</scope>
</reference>
<evidence type="ECO:0000256" key="1">
    <source>
        <dbReference type="ARBA" id="ARBA00004651"/>
    </source>
</evidence>
<evidence type="ECO:0000256" key="8">
    <source>
        <dbReference type="ARBA" id="ARBA00023170"/>
    </source>
</evidence>
<dbReference type="EMBL" id="KM251693">
    <property type="protein sequence ID" value="AKC58574.1"/>
    <property type="molecule type" value="mRNA"/>
</dbReference>
<evidence type="ECO:0000256" key="6">
    <source>
        <dbReference type="ARBA" id="ARBA00022989"/>
    </source>
</evidence>
<dbReference type="GO" id="GO:0005886">
    <property type="term" value="C:plasma membrane"/>
    <property type="evidence" value="ECO:0007669"/>
    <property type="project" value="UniProtKB-SubCell"/>
</dbReference>
<dbReference type="Pfam" id="PF02949">
    <property type="entry name" value="7tm_6"/>
    <property type="match status" value="1"/>
</dbReference>
<keyword evidence="3" id="KW-0716">Sensory transduction</keyword>
<dbReference type="GO" id="GO:0007165">
    <property type="term" value="P:signal transduction"/>
    <property type="evidence" value="ECO:0007669"/>
    <property type="project" value="UniProtKB-KW"/>
</dbReference>
<accession>A0A0E3Y769</accession>
<evidence type="ECO:0000256" key="7">
    <source>
        <dbReference type="ARBA" id="ARBA00023136"/>
    </source>
</evidence>
<dbReference type="GO" id="GO:0005549">
    <property type="term" value="F:odorant binding"/>
    <property type="evidence" value="ECO:0007669"/>
    <property type="project" value="InterPro"/>
</dbReference>
<feature type="transmembrane region" description="Helical" evidence="10">
    <location>
        <begin position="15"/>
        <end position="33"/>
    </location>
</feature>
<organism evidence="11">
    <name type="scientific">Anomala corpulenta</name>
    <dbReference type="NCBI Taxonomy" id="931571"/>
    <lineage>
        <taxon>Eukaryota</taxon>
        <taxon>Metazoa</taxon>
        <taxon>Ecdysozoa</taxon>
        <taxon>Arthropoda</taxon>
        <taxon>Hexapoda</taxon>
        <taxon>Insecta</taxon>
        <taxon>Pterygota</taxon>
        <taxon>Neoptera</taxon>
        <taxon>Endopterygota</taxon>
        <taxon>Coleoptera</taxon>
        <taxon>Polyphaga</taxon>
        <taxon>Scarabaeiformia</taxon>
        <taxon>Scarabaeidae</taxon>
        <taxon>Rutelinae</taxon>
        <taxon>Anomala</taxon>
    </lineage>
</organism>
<feature type="transmembrane region" description="Helical" evidence="10">
    <location>
        <begin position="54"/>
        <end position="74"/>
    </location>
</feature>
<evidence type="ECO:0000256" key="10">
    <source>
        <dbReference type="SAM" id="Phobius"/>
    </source>
</evidence>
<gene>
    <name evidence="11" type="primary">OR39</name>
</gene>
<evidence type="ECO:0000256" key="3">
    <source>
        <dbReference type="ARBA" id="ARBA00022606"/>
    </source>
</evidence>
<protein>
    <submittedName>
        <fullName evidence="11">Odorant receptor 39</fullName>
    </submittedName>
</protein>
<feature type="non-terminal residue" evidence="11">
    <location>
        <position position="241"/>
    </location>
</feature>
<dbReference type="AlphaFoldDB" id="A0A0E3Y769"/>
<feature type="transmembrane region" description="Helical" evidence="10">
    <location>
        <begin position="80"/>
        <end position="96"/>
    </location>
</feature>
<dbReference type="PANTHER" id="PTHR21137:SF35">
    <property type="entry name" value="ODORANT RECEPTOR 19A-RELATED"/>
    <property type="match status" value="1"/>
</dbReference>
<keyword evidence="9" id="KW-0807">Transducer</keyword>
<keyword evidence="2" id="KW-1003">Cell membrane</keyword>
<feature type="non-terminal residue" evidence="11">
    <location>
        <position position="1"/>
    </location>
</feature>
<evidence type="ECO:0000256" key="4">
    <source>
        <dbReference type="ARBA" id="ARBA00022692"/>
    </source>
</evidence>
<keyword evidence="8 11" id="KW-0675">Receptor</keyword>
<sequence length="241" mass="28198">KIASNTKLIYNYTKMVQTFLLCVFITSVHFYFLKPFFNSDDVFPFNVWINFNSLLLNVMVLASQYYCLCIVTPVVLTYDVIYFSICLHVIIQLRLLKYKISRSSNNTQNELKIWVCHHQLLSSIFTRIQEIYSGTLLLQYLMTLGMTCIQLYILNTGQLDVADTTELILYLATMYTEFGYYSIPVEEMSFEFLDVGNAVYESLWYETDARTKRSMLFVMMYAQDLKYLNGGGLIRVNIDTF</sequence>
<dbReference type="PANTHER" id="PTHR21137">
    <property type="entry name" value="ODORANT RECEPTOR"/>
    <property type="match status" value="1"/>
</dbReference>
<evidence type="ECO:0000256" key="2">
    <source>
        <dbReference type="ARBA" id="ARBA00022475"/>
    </source>
</evidence>
<evidence type="ECO:0000313" key="11">
    <source>
        <dbReference type="EMBL" id="AKC58574.1"/>
    </source>
</evidence>
<keyword evidence="6 10" id="KW-1133">Transmembrane helix</keyword>
<keyword evidence="4 10" id="KW-0812">Transmembrane</keyword>
<comment type="subcellular location">
    <subcellularLocation>
        <location evidence="1">Cell membrane</location>
        <topology evidence="1">Multi-pass membrane protein</topology>
    </subcellularLocation>
</comment>
<evidence type="ECO:0000256" key="5">
    <source>
        <dbReference type="ARBA" id="ARBA00022725"/>
    </source>
</evidence>
<name>A0A0E3Y769_9SCAR</name>
<keyword evidence="5" id="KW-0552">Olfaction</keyword>